<gene>
    <name evidence="1" type="ORF">GCM10023217_30260</name>
</gene>
<name>A0ABP8ZGH5_9ACTN</name>
<dbReference type="Proteomes" id="UP001500822">
    <property type="component" value="Unassembled WGS sequence"/>
</dbReference>
<sequence>MSAPACRSVTIMRDADGVECGRIVDDRDLNAMSDDEYDDFLFDEGRELDEEFEREREVAAAEPEFVPDAQIFEFVRRMIDTAKQRAAWAERHFEQAAADYCRVHLGTSIRATDHEKQQLHELKADVYETRAVLREMGVAA</sequence>
<accession>A0ABP8ZGH5</accession>
<protein>
    <submittedName>
        <fullName evidence="1">Uncharacterized protein</fullName>
    </submittedName>
</protein>
<reference evidence="2" key="1">
    <citation type="journal article" date="2019" name="Int. J. Syst. Evol. Microbiol.">
        <title>The Global Catalogue of Microorganisms (GCM) 10K type strain sequencing project: providing services to taxonomists for standard genome sequencing and annotation.</title>
        <authorList>
            <consortium name="The Broad Institute Genomics Platform"/>
            <consortium name="The Broad Institute Genome Sequencing Center for Infectious Disease"/>
            <person name="Wu L."/>
            <person name="Ma J."/>
        </authorList>
    </citation>
    <scope>NUCLEOTIDE SEQUENCE [LARGE SCALE GENOMIC DNA]</scope>
    <source>
        <strain evidence="2">JCM 18077</strain>
    </source>
</reference>
<keyword evidence="2" id="KW-1185">Reference proteome</keyword>
<organism evidence="1 2">
    <name type="scientific">Gordonia alkaliphila</name>
    <dbReference type="NCBI Taxonomy" id="1053547"/>
    <lineage>
        <taxon>Bacteria</taxon>
        <taxon>Bacillati</taxon>
        <taxon>Actinomycetota</taxon>
        <taxon>Actinomycetes</taxon>
        <taxon>Mycobacteriales</taxon>
        <taxon>Gordoniaceae</taxon>
        <taxon>Gordonia</taxon>
    </lineage>
</organism>
<evidence type="ECO:0000313" key="2">
    <source>
        <dbReference type="Proteomes" id="UP001500822"/>
    </source>
</evidence>
<proteinExistence type="predicted"/>
<dbReference type="EMBL" id="BAABIE010000016">
    <property type="protein sequence ID" value="GAA4756325.1"/>
    <property type="molecule type" value="Genomic_DNA"/>
</dbReference>
<comment type="caution">
    <text evidence="1">The sequence shown here is derived from an EMBL/GenBank/DDBJ whole genome shotgun (WGS) entry which is preliminary data.</text>
</comment>
<evidence type="ECO:0000313" key="1">
    <source>
        <dbReference type="EMBL" id="GAA4756325.1"/>
    </source>
</evidence>
<dbReference type="RefSeq" id="WP_345314135.1">
    <property type="nucleotide sequence ID" value="NZ_BAABIE010000016.1"/>
</dbReference>